<evidence type="ECO:0000256" key="1">
    <source>
        <dbReference type="ARBA" id="ARBA00005750"/>
    </source>
</evidence>
<proteinExistence type="inferred from homology"/>
<keyword evidence="4" id="KW-0904">Protein phosphatase</keyword>
<dbReference type="PIRSF" id="PIRSF016557">
    <property type="entry name" value="Caps_synth_CpsB"/>
    <property type="match status" value="1"/>
</dbReference>
<dbReference type="GO" id="GO:0004725">
    <property type="term" value="F:protein tyrosine phosphatase activity"/>
    <property type="evidence" value="ECO:0007669"/>
    <property type="project" value="UniProtKB-EC"/>
</dbReference>
<comment type="similarity">
    <text evidence="1">Belongs to the metallo-dependent hydrolases superfamily. CpsB/CapC family.</text>
</comment>
<comment type="catalytic activity">
    <reaction evidence="5">
        <text>O-phospho-L-tyrosyl-[protein] + H2O = L-tyrosyl-[protein] + phosphate</text>
        <dbReference type="Rhea" id="RHEA:10684"/>
        <dbReference type="Rhea" id="RHEA-COMP:10136"/>
        <dbReference type="Rhea" id="RHEA-COMP:20101"/>
        <dbReference type="ChEBI" id="CHEBI:15377"/>
        <dbReference type="ChEBI" id="CHEBI:43474"/>
        <dbReference type="ChEBI" id="CHEBI:46858"/>
        <dbReference type="ChEBI" id="CHEBI:61978"/>
        <dbReference type="EC" id="3.1.3.48"/>
    </reaction>
</comment>
<comment type="caution">
    <text evidence="6">The sequence shown here is derived from an EMBL/GenBank/DDBJ whole genome shotgun (WGS) entry which is preliminary data.</text>
</comment>
<dbReference type="PANTHER" id="PTHR39181:SF1">
    <property type="entry name" value="TYROSINE-PROTEIN PHOSPHATASE YWQE"/>
    <property type="match status" value="1"/>
</dbReference>
<dbReference type="EMBL" id="DVHN01000050">
    <property type="protein sequence ID" value="HIR88164.1"/>
    <property type="molecule type" value="Genomic_DNA"/>
</dbReference>
<dbReference type="InterPro" id="IPR016667">
    <property type="entry name" value="Caps_polysacc_synth_CpsB/CapC"/>
</dbReference>
<accession>A0A9D1ED92</accession>
<dbReference type="Pfam" id="PF19567">
    <property type="entry name" value="CpsB_CapC"/>
    <property type="match status" value="1"/>
</dbReference>
<organism evidence="6 7">
    <name type="scientific">Candidatus Fimimorpha faecalis</name>
    <dbReference type="NCBI Taxonomy" id="2840824"/>
    <lineage>
        <taxon>Bacteria</taxon>
        <taxon>Bacillati</taxon>
        <taxon>Bacillota</taxon>
        <taxon>Clostridia</taxon>
        <taxon>Eubacteriales</taxon>
        <taxon>Candidatus Fimimorpha</taxon>
    </lineage>
</organism>
<dbReference type="EC" id="3.1.3.48" evidence="2"/>
<dbReference type="SUPFAM" id="SSF89550">
    <property type="entry name" value="PHP domain-like"/>
    <property type="match status" value="1"/>
</dbReference>
<evidence type="ECO:0000256" key="2">
    <source>
        <dbReference type="ARBA" id="ARBA00013064"/>
    </source>
</evidence>
<reference evidence="6" key="2">
    <citation type="journal article" date="2021" name="PeerJ">
        <title>Extensive microbial diversity within the chicken gut microbiome revealed by metagenomics and culture.</title>
        <authorList>
            <person name="Gilroy R."/>
            <person name="Ravi A."/>
            <person name="Getino M."/>
            <person name="Pursley I."/>
            <person name="Horton D.L."/>
            <person name="Alikhan N.F."/>
            <person name="Baker D."/>
            <person name="Gharbi K."/>
            <person name="Hall N."/>
            <person name="Watson M."/>
            <person name="Adriaenssens E.M."/>
            <person name="Foster-Nyarko E."/>
            <person name="Jarju S."/>
            <person name="Secka A."/>
            <person name="Antonio M."/>
            <person name="Oren A."/>
            <person name="Chaudhuri R.R."/>
            <person name="La Ragione R."/>
            <person name="Hildebrand F."/>
            <person name="Pallen M.J."/>
        </authorList>
    </citation>
    <scope>NUCLEOTIDE SEQUENCE</scope>
    <source>
        <strain evidence="6">ChiW13-3771</strain>
    </source>
</reference>
<dbReference type="InterPro" id="IPR016195">
    <property type="entry name" value="Pol/histidinol_Pase-like"/>
</dbReference>
<name>A0A9D1ED92_9FIRM</name>
<protein>
    <recommendedName>
        <fullName evidence="2">protein-tyrosine-phosphatase</fullName>
        <ecNumber evidence="2">3.1.3.48</ecNumber>
    </recommendedName>
</protein>
<evidence type="ECO:0000313" key="7">
    <source>
        <dbReference type="Proteomes" id="UP000824201"/>
    </source>
</evidence>
<dbReference type="Gene3D" id="3.20.20.140">
    <property type="entry name" value="Metal-dependent hydrolases"/>
    <property type="match status" value="1"/>
</dbReference>
<evidence type="ECO:0000256" key="3">
    <source>
        <dbReference type="ARBA" id="ARBA00022801"/>
    </source>
</evidence>
<evidence type="ECO:0000313" key="6">
    <source>
        <dbReference type="EMBL" id="HIR88164.1"/>
    </source>
</evidence>
<dbReference type="GO" id="GO:0030145">
    <property type="term" value="F:manganese ion binding"/>
    <property type="evidence" value="ECO:0007669"/>
    <property type="project" value="InterPro"/>
</dbReference>
<evidence type="ECO:0000256" key="5">
    <source>
        <dbReference type="ARBA" id="ARBA00051722"/>
    </source>
</evidence>
<sequence length="243" mass="28490">MVDIHTHILPGVDDGSDCFTESVQMVEMAYETGVDRIIVTPHCNQRGRYENYMSQKLKQLFDQLKERIKEEGIPVELFLGMEIMASQDLISLIEKQQVVSLNASRYYLIEFSFDTEISWMNRMLQSVLEIGKIPVIAHPERYFEVQKFPDIVQEWKRRGIIIQLNKGSVFGAFGRRCKKAAKYLMKNDWIHCIASDAHSPYMRTTSMEELQDYLLDRYSYQKMEEWMTKNPNAIIENKLIEGL</sequence>
<dbReference type="AlphaFoldDB" id="A0A9D1ED92"/>
<dbReference type="Proteomes" id="UP000824201">
    <property type="component" value="Unassembled WGS sequence"/>
</dbReference>
<gene>
    <name evidence="6" type="ORF">IAC96_04360</name>
</gene>
<reference evidence="6" key="1">
    <citation type="submission" date="2020-10" db="EMBL/GenBank/DDBJ databases">
        <authorList>
            <person name="Gilroy R."/>
        </authorList>
    </citation>
    <scope>NUCLEOTIDE SEQUENCE</scope>
    <source>
        <strain evidence="6">ChiW13-3771</strain>
    </source>
</reference>
<keyword evidence="3" id="KW-0378">Hydrolase</keyword>
<evidence type="ECO:0000256" key="4">
    <source>
        <dbReference type="ARBA" id="ARBA00022912"/>
    </source>
</evidence>
<dbReference type="PANTHER" id="PTHR39181">
    <property type="entry name" value="TYROSINE-PROTEIN PHOSPHATASE YWQE"/>
    <property type="match status" value="1"/>
</dbReference>